<dbReference type="STRING" id="1993.SAMN04489713_112239"/>
<evidence type="ECO:0000256" key="3">
    <source>
        <dbReference type="ARBA" id="ARBA00023239"/>
    </source>
</evidence>
<dbReference type="Pfam" id="PF00694">
    <property type="entry name" value="Aconitase_C"/>
    <property type="match status" value="1"/>
</dbReference>
<dbReference type="AlphaFoldDB" id="A0A1I5NQU0"/>
<dbReference type="Proteomes" id="UP000183413">
    <property type="component" value="Unassembled WGS sequence"/>
</dbReference>
<dbReference type="InterPro" id="IPR050075">
    <property type="entry name" value="LeuD"/>
</dbReference>
<evidence type="ECO:0000259" key="6">
    <source>
        <dbReference type="Pfam" id="PF00694"/>
    </source>
</evidence>
<dbReference type="RefSeq" id="WP_075023105.1">
    <property type="nucleotide sequence ID" value="NZ_FOVH01000012.1"/>
</dbReference>
<dbReference type="InterPro" id="IPR011827">
    <property type="entry name" value="LeuD_type2/HacB/DmdB"/>
</dbReference>
<evidence type="ECO:0000313" key="7">
    <source>
        <dbReference type="EMBL" id="SFP23611.1"/>
    </source>
</evidence>
<dbReference type="SUPFAM" id="SSF52016">
    <property type="entry name" value="LeuD/IlvD-like"/>
    <property type="match status" value="1"/>
</dbReference>
<dbReference type="InterPro" id="IPR015928">
    <property type="entry name" value="Aconitase/3IPM_dehydase_swvl"/>
</dbReference>
<name>A0A1I5NQU0_9ACTN</name>
<dbReference type="EMBL" id="FOVH01000012">
    <property type="protein sequence ID" value="SFP23611.1"/>
    <property type="molecule type" value="Genomic_DNA"/>
</dbReference>
<evidence type="ECO:0000256" key="4">
    <source>
        <dbReference type="ARBA" id="ARBA00031631"/>
    </source>
</evidence>
<keyword evidence="3" id="KW-0456">Lyase</keyword>
<dbReference type="GO" id="GO:0016836">
    <property type="term" value="F:hydro-lyase activity"/>
    <property type="evidence" value="ECO:0007669"/>
    <property type="project" value="InterPro"/>
</dbReference>
<protein>
    <recommendedName>
        <fullName evidence="2">3-isopropylmalate dehydratase small subunit</fullName>
    </recommendedName>
    <alternativeName>
        <fullName evidence="4">Alpha-IPM isomerase</fullName>
    </alternativeName>
    <alternativeName>
        <fullName evidence="5">Isopropylmalate isomerase</fullName>
    </alternativeName>
</protein>
<dbReference type="NCBIfam" id="TIGR02087">
    <property type="entry name" value="LEUD_arch"/>
    <property type="match status" value="1"/>
</dbReference>
<feature type="domain" description="Aconitase A/isopropylmalate dehydratase small subunit swivel" evidence="6">
    <location>
        <begin position="57"/>
        <end position="110"/>
    </location>
</feature>
<evidence type="ECO:0000256" key="2">
    <source>
        <dbReference type="ARBA" id="ARBA00017233"/>
    </source>
</evidence>
<dbReference type="InterPro" id="IPR000573">
    <property type="entry name" value="AconitaseA/IPMdHydase_ssu_swvl"/>
</dbReference>
<organism evidence="7 8">
    <name type="scientific">Actinomadura madurae</name>
    <dbReference type="NCBI Taxonomy" id="1993"/>
    <lineage>
        <taxon>Bacteria</taxon>
        <taxon>Bacillati</taxon>
        <taxon>Actinomycetota</taxon>
        <taxon>Actinomycetes</taxon>
        <taxon>Streptosporangiales</taxon>
        <taxon>Thermomonosporaceae</taxon>
        <taxon>Actinomadura</taxon>
    </lineage>
</organism>
<dbReference type="Gene3D" id="3.20.19.10">
    <property type="entry name" value="Aconitase, domain 4"/>
    <property type="match status" value="1"/>
</dbReference>
<dbReference type="PANTHER" id="PTHR43345">
    <property type="entry name" value="3-ISOPROPYLMALATE DEHYDRATASE SMALL SUBUNIT 2-RELATED-RELATED"/>
    <property type="match status" value="1"/>
</dbReference>
<sequence length="180" mass="19257">MSTSSDLVVAGRAWLFGDDVNTDDMYPGFAMKLSAAEASRFMFDATRPGWPELVQPGDIVVAGRNFGLGSSRPVAELFTELGVAALIAEQYNSLFLRNCLNFGLPAITIADARAFVVEGDVVTLDVDRGIAKNESTGARRTFARFPDFIVDMLRSGGLISQLEVAGHLRPPSGNTKAAGQ</sequence>
<accession>A0A1I5NQU0</accession>
<dbReference type="PANTHER" id="PTHR43345:SF2">
    <property type="entry name" value="3-ISOPROPYLMALATE DEHYDRATASE SMALL SUBUNIT 1"/>
    <property type="match status" value="1"/>
</dbReference>
<gene>
    <name evidence="7" type="ORF">SAMN04489713_112239</name>
</gene>
<evidence type="ECO:0000256" key="1">
    <source>
        <dbReference type="ARBA" id="ARBA00009869"/>
    </source>
</evidence>
<evidence type="ECO:0000256" key="5">
    <source>
        <dbReference type="ARBA" id="ARBA00033368"/>
    </source>
</evidence>
<comment type="similarity">
    <text evidence="1">Belongs to the LeuD family. LeuD type 2 subfamily.</text>
</comment>
<reference evidence="7 8" key="1">
    <citation type="submission" date="2016-10" db="EMBL/GenBank/DDBJ databases">
        <authorList>
            <person name="de Groot N.N."/>
        </authorList>
    </citation>
    <scope>NUCLEOTIDE SEQUENCE [LARGE SCALE GENOMIC DNA]</scope>
    <source>
        <strain evidence="7 8">DSM 43067</strain>
    </source>
</reference>
<keyword evidence="8" id="KW-1185">Reference proteome</keyword>
<evidence type="ECO:0000313" key="8">
    <source>
        <dbReference type="Proteomes" id="UP000183413"/>
    </source>
</evidence>
<proteinExistence type="inferred from homology"/>
<dbReference type="InParanoid" id="A0A1I5NQU0"/>
<dbReference type="eggNOG" id="COG0066">
    <property type="taxonomic scope" value="Bacteria"/>
</dbReference>